<organism evidence="4 6">
    <name type="scientific">Tritrichomonas musculus</name>
    <dbReference type="NCBI Taxonomy" id="1915356"/>
    <lineage>
        <taxon>Eukaryota</taxon>
        <taxon>Metamonada</taxon>
        <taxon>Parabasalia</taxon>
        <taxon>Tritrichomonadida</taxon>
        <taxon>Tritrichomonadidae</taxon>
        <taxon>Tritrichomonas</taxon>
    </lineage>
</organism>
<evidence type="ECO:0000313" key="4">
    <source>
        <dbReference type="EMBL" id="KAK8834480.1"/>
    </source>
</evidence>
<dbReference type="SMART" id="SM00671">
    <property type="entry name" value="SEL1"/>
    <property type="match status" value="7"/>
</dbReference>
<evidence type="ECO:0000256" key="2">
    <source>
        <dbReference type="SAM" id="MobiDB-lite"/>
    </source>
</evidence>
<protein>
    <recommendedName>
        <fullName evidence="3">Protein kinase domain-containing protein</fullName>
    </recommendedName>
</protein>
<dbReference type="InterPro" id="IPR011990">
    <property type="entry name" value="TPR-like_helical_dom_sf"/>
</dbReference>
<feature type="compositionally biased region" description="Polar residues" evidence="2">
    <location>
        <begin position="375"/>
        <end position="400"/>
    </location>
</feature>
<keyword evidence="6" id="KW-1185">Reference proteome</keyword>
<dbReference type="PROSITE" id="PS50011">
    <property type="entry name" value="PROTEIN_KINASE_DOM"/>
    <property type="match status" value="1"/>
</dbReference>
<dbReference type="PANTHER" id="PTHR11102:SF160">
    <property type="entry name" value="ERAD-ASSOCIATED E3 UBIQUITIN-PROTEIN LIGASE COMPONENT HRD3"/>
    <property type="match status" value="1"/>
</dbReference>
<name>A0ABR2GKL5_9EUKA</name>
<comment type="similarity">
    <text evidence="1">Belongs to the sel-1 family.</text>
</comment>
<feature type="region of interest" description="Disordered" evidence="2">
    <location>
        <begin position="306"/>
        <end position="558"/>
    </location>
</feature>
<feature type="compositionally biased region" description="Acidic residues" evidence="2">
    <location>
        <begin position="526"/>
        <end position="539"/>
    </location>
</feature>
<feature type="compositionally biased region" description="Low complexity" evidence="2">
    <location>
        <begin position="362"/>
        <end position="374"/>
    </location>
</feature>
<dbReference type="Gene3D" id="1.10.510.10">
    <property type="entry name" value="Transferase(Phosphotransferase) domain 1"/>
    <property type="match status" value="1"/>
</dbReference>
<dbReference type="PANTHER" id="PTHR11102">
    <property type="entry name" value="SEL-1-LIKE PROTEIN"/>
    <property type="match status" value="1"/>
</dbReference>
<evidence type="ECO:0000259" key="3">
    <source>
        <dbReference type="PROSITE" id="PS50011"/>
    </source>
</evidence>
<dbReference type="EMBL" id="JAPFFF010000389">
    <property type="protein sequence ID" value="KAK8834480.1"/>
    <property type="molecule type" value="Genomic_DNA"/>
</dbReference>
<accession>A0ABR2GKL5</accession>
<dbReference type="InterPro" id="IPR011009">
    <property type="entry name" value="Kinase-like_dom_sf"/>
</dbReference>
<feature type="compositionally biased region" description="Basic residues" evidence="2">
    <location>
        <begin position="319"/>
        <end position="330"/>
    </location>
</feature>
<feature type="compositionally biased region" description="Polar residues" evidence="2">
    <location>
        <begin position="467"/>
        <end position="478"/>
    </location>
</feature>
<dbReference type="InterPro" id="IPR000719">
    <property type="entry name" value="Prot_kinase_dom"/>
</dbReference>
<evidence type="ECO:0000313" key="6">
    <source>
        <dbReference type="Proteomes" id="UP001470230"/>
    </source>
</evidence>
<dbReference type="Pfam" id="PF08238">
    <property type="entry name" value="Sel1"/>
    <property type="match status" value="6"/>
</dbReference>
<dbReference type="Pfam" id="PF07714">
    <property type="entry name" value="PK_Tyr_Ser-Thr"/>
    <property type="match status" value="1"/>
</dbReference>
<evidence type="ECO:0000313" key="5">
    <source>
        <dbReference type="EMBL" id="KAK8852340.1"/>
    </source>
</evidence>
<dbReference type="Proteomes" id="UP001470230">
    <property type="component" value="Unassembled WGS sequence"/>
</dbReference>
<dbReference type="EMBL" id="JAPFFF010000023">
    <property type="protein sequence ID" value="KAK8852340.1"/>
    <property type="molecule type" value="Genomic_DNA"/>
</dbReference>
<reference evidence="4 6" key="1">
    <citation type="submission" date="2024-04" db="EMBL/GenBank/DDBJ databases">
        <title>Tritrichomonas musculus Genome.</title>
        <authorList>
            <person name="Alves-Ferreira E."/>
            <person name="Grigg M."/>
            <person name="Lorenzi H."/>
            <person name="Galac M."/>
        </authorList>
    </citation>
    <scope>NUCLEOTIDE SEQUENCE [LARGE SCALE GENOMIC DNA]</scope>
    <source>
        <strain evidence="4 6">EAF2021</strain>
    </source>
</reference>
<dbReference type="InterPro" id="IPR006597">
    <property type="entry name" value="Sel1-like"/>
</dbReference>
<feature type="compositionally biased region" description="Polar residues" evidence="2">
    <location>
        <begin position="428"/>
        <end position="439"/>
    </location>
</feature>
<feature type="compositionally biased region" description="Acidic residues" evidence="2">
    <location>
        <begin position="502"/>
        <end position="519"/>
    </location>
</feature>
<evidence type="ECO:0000256" key="1">
    <source>
        <dbReference type="ARBA" id="ARBA00038101"/>
    </source>
</evidence>
<dbReference type="SUPFAM" id="SSF81901">
    <property type="entry name" value="HCP-like"/>
    <property type="match status" value="2"/>
</dbReference>
<proteinExistence type="inferred from homology"/>
<dbReference type="SUPFAM" id="SSF56112">
    <property type="entry name" value="Protein kinase-like (PK-like)"/>
    <property type="match status" value="1"/>
</dbReference>
<dbReference type="Gene3D" id="1.25.40.10">
    <property type="entry name" value="Tetratricopeptide repeat domain"/>
    <property type="match status" value="2"/>
</dbReference>
<feature type="compositionally biased region" description="Basic and acidic residues" evidence="2">
    <location>
        <begin position="481"/>
        <end position="501"/>
    </location>
</feature>
<comment type="caution">
    <text evidence="4">The sequence shown here is derived from an EMBL/GenBank/DDBJ whole genome shotgun (WGS) entry which is preliminary data.</text>
</comment>
<dbReference type="InterPro" id="IPR001245">
    <property type="entry name" value="Ser-Thr/Tyr_kinase_cat_dom"/>
</dbReference>
<sequence length="904" mass="102412">MKENKSKYADKYQFFVVDPNNYEYDPDEAQKDPLNFGFIVKAKEKKTGRDVAIHQLDESDSNDNADISKIFLRELEFYVGVKSYLGIPTFIGYYFAPEKSIVTEYLKNGRLTKFYSKLKKNNQRQVDLWTDTFKARLTFGIACTMMHLHTFKAIHRRLNADVICFDDEYNPKVTEFAFSKIQINTKPISDLRLRTNSFYVSPEIKNDKVASTKSDVFSFGVLLLSIVQGNEDFQIDPQTGMLKIPEETPKLVSSIITNCTNEDPAKRPSFAQIVKALKDSQKLFPDTDENEYHNFVDRYMQNVQISPQDKPLLTGMPRITKKKKSNKRRTAFSSSSYSKASKKESSPKSFGKTYSQIHQEQKSQTQSSKKANSQINDEQNVSPKSSSQRSKLGFSSSNTKSGKKHIPEKEYNSDDEEIDESMKKSSQRSKLGFSSSNTKSGKKHIPEKEYNSDDEEIDESMKKSSQRSKLGFSSSNTKSSKRVEIEADDSKSHSDEDKEKTDSEDETNDQDESSSDDEVDIKISSDDDDHDDSEPEIVEVDPPKGEFYSQSSEVLPVDTSSDEEEFIFVNTTLKDFLKKANDGEPFAMLRVGRAYQKGELNAKINKEEAFNWYKKAADAGHPIGLYNYATCKKKGIGTEIDEEEAFRAMKEAAQKQNNNPMAMNTYAKWLLEKDPIGNQKEALTYFENSMKQGNSDATFSAAKIYASTNQIEKAKRAYLNAGELGIYAAYNNYALLCLQDKATRNEGILILKQNASRNNPESNYNLGLIDLEGKYNCECNSSSAFNYFRKAAHLNHPNACFHYARMLANGEGDVPKNPKRAADYYRKGISLGDIDSMINYAIMLQKDNIEGVNQDLEKAASLFKEAADEGNKFAMKKYAQCLSKGQGVEKDEDLAEEYNNRAKA</sequence>
<feature type="domain" description="Protein kinase" evidence="3">
    <location>
        <begin position="25"/>
        <end position="296"/>
    </location>
</feature>
<gene>
    <name evidence="5" type="ORF">M9Y10_017314</name>
    <name evidence="4" type="ORF">M9Y10_027968</name>
</gene>
<dbReference type="InterPro" id="IPR050767">
    <property type="entry name" value="Sel1_AlgK"/>
</dbReference>